<evidence type="ECO:0000313" key="3">
    <source>
        <dbReference type="Proteomes" id="UP000466431"/>
    </source>
</evidence>
<dbReference type="Proteomes" id="UP000466431">
    <property type="component" value="Chromosome"/>
</dbReference>
<dbReference type="KEGG" id="mcee:MCEL_34180"/>
<accession>A0A7I7RKT3</accession>
<gene>
    <name evidence="2" type="ORF">MCEL_34180</name>
</gene>
<protein>
    <recommendedName>
        <fullName evidence="4">DUF732 domain-containing protein</fullName>
    </recommendedName>
</protein>
<name>A0A7I7RKT3_MYCCF</name>
<evidence type="ECO:0000256" key="1">
    <source>
        <dbReference type="SAM" id="MobiDB-lite"/>
    </source>
</evidence>
<sequence>MGTMGMPTTESAPAHGTSQAQPGPPPAGGQSNALVVTDRQRAYLDALAAERVEPSSDLLALSIGSYVCQAHAAKHTDQEVWDAVLPMVRSDMDERVDAGTSGMASSSGDVHAATSDYIRIATDRLC</sequence>
<evidence type="ECO:0008006" key="4">
    <source>
        <dbReference type="Google" id="ProtNLM"/>
    </source>
</evidence>
<evidence type="ECO:0000313" key="2">
    <source>
        <dbReference type="EMBL" id="BBY45123.1"/>
    </source>
</evidence>
<dbReference type="EMBL" id="AP022591">
    <property type="protein sequence ID" value="BBY45123.1"/>
    <property type="molecule type" value="Genomic_DNA"/>
</dbReference>
<feature type="region of interest" description="Disordered" evidence="1">
    <location>
        <begin position="1"/>
        <end position="33"/>
    </location>
</feature>
<organism evidence="2 3">
    <name type="scientific">Mycolicibacterium celeriflavum</name>
    <name type="common">Mycobacterium celeriflavum</name>
    <dbReference type="NCBI Taxonomy" id="1249101"/>
    <lineage>
        <taxon>Bacteria</taxon>
        <taxon>Bacillati</taxon>
        <taxon>Actinomycetota</taxon>
        <taxon>Actinomycetes</taxon>
        <taxon>Mycobacteriales</taxon>
        <taxon>Mycobacteriaceae</taxon>
        <taxon>Mycolicibacterium</taxon>
    </lineage>
</organism>
<dbReference type="AlphaFoldDB" id="A0A7I7RKT3"/>
<keyword evidence="3" id="KW-1185">Reference proteome</keyword>
<proteinExistence type="predicted"/>
<reference evidence="2 3" key="1">
    <citation type="journal article" date="2019" name="Emerg. Microbes Infect.">
        <title>Comprehensive subspecies identification of 175 nontuberculous mycobacteria species based on 7547 genomic profiles.</title>
        <authorList>
            <person name="Matsumoto Y."/>
            <person name="Kinjo T."/>
            <person name="Motooka D."/>
            <person name="Nabeya D."/>
            <person name="Jung N."/>
            <person name="Uechi K."/>
            <person name="Horii T."/>
            <person name="Iida T."/>
            <person name="Fujita J."/>
            <person name="Nakamura S."/>
        </authorList>
    </citation>
    <scope>NUCLEOTIDE SEQUENCE [LARGE SCALE GENOMIC DNA]</scope>
    <source>
        <strain evidence="2 3">JCM 18439</strain>
    </source>
</reference>
<feature type="compositionally biased region" description="Polar residues" evidence="1">
    <location>
        <begin position="1"/>
        <end position="11"/>
    </location>
</feature>